<keyword evidence="2" id="KW-1185">Reference proteome</keyword>
<evidence type="ECO:0000313" key="1">
    <source>
        <dbReference type="EMBL" id="GGB86443.1"/>
    </source>
</evidence>
<gene>
    <name evidence="1" type="ORF">GCM10011352_10430</name>
</gene>
<dbReference type="EMBL" id="BMIJ01000002">
    <property type="protein sequence ID" value="GGB86443.1"/>
    <property type="molecule type" value="Genomic_DNA"/>
</dbReference>
<organism evidence="1 2">
    <name type="scientific">Marinobacterium zhoushanense</name>
    <dbReference type="NCBI Taxonomy" id="1679163"/>
    <lineage>
        <taxon>Bacteria</taxon>
        <taxon>Pseudomonadati</taxon>
        <taxon>Pseudomonadota</taxon>
        <taxon>Gammaproteobacteria</taxon>
        <taxon>Oceanospirillales</taxon>
        <taxon>Oceanospirillaceae</taxon>
        <taxon>Marinobacterium</taxon>
    </lineage>
</organism>
<proteinExistence type="predicted"/>
<evidence type="ECO:0000313" key="2">
    <source>
        <dbReference type="Proteomes" id="UP000629025"/>
    </source>
</evidence>
<dbReference type="Proteomes" id="UP000629025">
    <property type="component" value="Unassembled WGS sequence"/>
</dbReference>
<dbReference type="Pfam" id="PF24389">
    <property type="entry name" value="ORC-CDC6-like"/>
    <property type="match status" value="1"/>
</dbReference>
<accession>A0ABQ1K5W3</accession>
<dbReference type="InterPro" id="IPR056955">
    <property type="entry name" value="ORC-CDC6-like"/>
</dbReference>
<dbReference type="RefSeq" id="WP_188746065.1">
    <property type="nucleotide sequence ID" value="NZ_BMIJ01000002.1"/>
</dbReference>
<reference evidence="2" key="1">
    <citation type="journal article" date="2019" name="Int. J. Syst. Evol. Microbiol.">
        <title>The Global Catalogue of Microorganisms (GCM) 10K type strain sequencing project: providing services to taxonomists for standard genome sequencing and annotation.</title>
        <authorList>
            <consortium name="The Broad Institute Genomics Platform"/>
            <consortium name="The Broad Institute Genome Sequencing Center for Infectious Disease"/>
            <person name="Wu L."/>
            <person name="Ma J."/>
        </authorList>
    </citation>
    <scope>NUCLEOTIDE SEQUENCE [LARGE SCALE GENOMIC DNA]</scope>
    <source>
        <strain evidence="2">CGMCC 1.15341</strain>
    </source>
</reference>
<name>A0ABQ1K5W3_9GAMM</name>
<comment type="caution">
    <text evidence="1">The sequence shown here is derived from an EMBL/GenBank/DDBJ whole genome shotgun (WGS) entry which is preliminary data.</text>
</comment>
<sequence length="655" mass="75932">MTSKSQSFRSAFTTNRAEELGFDVWDDFVIPLFFDELDLKEAKKARRIVGGRGCGKTMLLRYFSHHSQFSKSREDINEDSLLNIGLYWRADTNFLPMLNKQKVDEVDWVLVFKHYLTLSISLEILKSLNSIATSRLNCFSIEDLERLNFDHLTDYDASFKGSYSNIVRVIKKKIRECENAIYNPPTLKDLIKIPDSFVTDGLIDEIKAQIPSLSNTIFSFYIDEYENLLEYQQKTINTKIKHGRAPLIFHIAMKVNGMKINETLGNESIQGIADYRNIDLDEFLSEKSDFDLFAAEILLHRISKNSKHIAFDKEIIKREGSINIRKTNEYKTKIIDSAKRILPGYSYKEMADQAIKNDRIRSRLLKEIEKHLKNKKPELDFVFDDNFPQEIIVLPALLSRNTIDANHVIDEFNKLRDGKKSKFSGDGSWVSNNFVGCYLNLFRAYDRPCPLYAGFNSFVRLAKGNIRHFLELCNAAVHRFSNDSESYSIPIEVQSLATRSASEDILNEAPTYGVMGNRIQKFIYNIGHIFEYSQMRKTQSEPEVNHFSIRGGYSGLSEDDQNFILEAEKWGVVYKVKSTKEKDRSNPDSVEWVLNPIYAPFFFISFRKKRKLDISPEQFRVLHCGSDEEIKGLERSFRSKWDLDDNNVPHNYTLI</sequence>
<protein>
    <submittedName>
        <fullName evidence="1">Uncharacterized protein</fullName>
    </submittedName>
</protein>